<dbReference type="Proteomes" id="UP000005237">
    <property type="component" value="Unassembled WGS sequence"/>
</dbReference>
<accession>A0A8R1ITM3</accession>
<dbReference type="AlphaFoldDB" id="A0A8R1ITM3"/>
<evidence type="ECO:0000313" key="1">
    <source>
        <dbReference type="EnsemblMetazoa" id="CJA38620.1"/>
    </source>
</evidence>
<organism evidence="1 2">
    <name type="scientific">Caenorhabditis japonica</name>
    <dbReference type="NCBI Taxonomy" id="281687"/>
    <lineage>
        <taxon>Eukaryota</taxon>
        <taxon>Metazoa</taxon>
        <taxon>Ecdysozoa</taxon>
        <taxon>Nematoda</taxon>
        <taxon>Chromadorea</taxon>
        <taxon>Rhabditida</taxon>
        <taxon>Rhabditina</taxon>
        <taxon>Rhabditomorpha</taxon>
        <taxon>Rhabditoidea</taxon>
        <taxon>Rhabditidae</taxon>
        <taxon>Peloderinae</taxon>
        <taxon>Caenorhabditis</taxon>
    </lineage>
</organism>
<reference evidence="1" key="2">
    <citation type="submission" date="2022-06" db="UniProtKB">
        <authorList>
            <consortium name="EnsemblMetazoa"/>
        </authorList>
    </citation>
    <scope>IDENTIFICATION</scope>
    <source>
        <strain evidence="1">DF5081</strain>
    </source>
</reference>
<dbReference type="EnsemblMetazoa" id="CJA38620.1">
    <property type="protein sequence ID" value="CJA38620.1"/>
    <property type="gene ID" value="WBGene00214467"/>
</dbReference>
<sequence length="80" mass="9380">MIEERNQQFWNAKQGNLRISISQTRGWCSAEDLVCASEKTPIIGPQKIYFELQFKIELSLFTYGDPRNLHTVDRLLIYDT</sequence>
<reference evidence="2" key="1">
    <citation type="submission" date="2010-08" db="EMBL/GenBank/DDBJ databases">
        <authorList>
            <consortium name="Caenorhabditis japonica Sequencing Consortium"/>
            <person name="Wilson R.K."/>
        </authorList>
    </citation>
    <scope>NUCLEOTIDE SEQUENCE [LARGE SCALE GENOMIC DNA]</scope>
    <source>
        <strain evidence="2">DF5081</strain>
    </source>
</reference>
<proteinExistence type="predicted"/>
<protein>
    <submittedName>
        <fullName evidence="1">Uncharacterized protein</fullName>
    </submittedName>
</protein>
<keyword evidence="2" id="KW-1185">Reference proteome</keyword>
<name>A0A8R1ITM3_CAEJA</name>
<evidence type="ECO:0000313" key="2">
    <source>
        <dbReference type="Proteomes" id="UP000005237"/>
    </source>
</evidence>